<accession>A0AAF3FBN3</accession>
<organism evidence="1 2">
    <name type="scientific">Mesorhabditis belari</name>
    <dbReference type="NCBI Taxonomy" id="2138241"/>
    <lineage>
        <taxon>Eukaryota</taxon>
        <taxon>Metazoa</taxon>
        <taxon>Ecdysozoa</taxon>
        <taxon>Nematoda</taxon>
        <taxon>Chromadorea</taxon>
        <taxon>Rhabditida</taxon>
        <taxon>Rhabditina</taxon>
        <taxon>Rhabditomorpha</taxon>
        <taxon>Rhabditoidea</taxon>
        <taxon>Rhabditidae</taxon>
        <taxon>Mesorhabditinae</taxon>
        <taxon>Mesorhabditis</taxon>
    </lineage>
</organism>
<dbReference type="WBParaSite" id="MBELARI_LOCUS4021">
    <property type="protein sequence ID" value="MBELARI_LOCUS4021"/>
    <property type="gene ID" value="MBELARI_LOCUS4021"/>
</dbReference>
<dbReference type="AlphaFoldDB" id="A0AAF3FBN3"/>
<dbReference type="Proteomes" id="UP000887575">
    <property type="component" value="Unassembled WGS sequence"/>
</dbReference>
<name>A0AAF3FBN3_9BILA</name>
<keyword evidence="1" id="KW-1185">Reference proteome</keyword>
<reference evidence="2" key="1">
    <citation type="submission" date="2024-02" db="UniProtKB">
        <authorList>
            <consortium name="WormBaseParasite"/>
        </authorList>
    </citation>
    <scope>IDENTIFICATION</scope>
</reference>
<protein>
    <submittedName>
        <fullName evidence="2">Uncharacterized protein</fullName>
    </submittedName>
</protein>
<evidence type="ECO:0000313" key="1">
    <source>
        <dbReference type="Proteomes" id="UP000887575"/>
    </source>
</evidence>
<proteinExistence type="predicted"/>
<sequence length="230" mass="26091">MSEKEPISLAGHFDDLSRVRVHPRLIDLLNFDDFTSTHHINNPTMIPVVKGTGEWRLSCDKPYFSLDACAETTIKVTRSIDFPLKSRRVSIGFLPAVPPITTAIPTWRESPHLLFTLGFVPFDINIRFRGNFPWGEEVADLCKSFTVPRDFGQFLHKHKIGTNGVDLETISIHDANLISVLSSLNCEETMPEYDTQMKTDGSFPFPKGSLFPFTDLDEFDEEKEKISLND</sequence>
<evidence type="ECO:0000313" key="2">
    <source>
        <dbReference type="WBParaSite" id="MBELARI_LOCUS4021"/>
    </source>
</evidence>